<dbReference type="Proteomes" id="UP001157911">
    <property type="component" value="Unassembled WGS sequence"/>
</dbReference>
<sequence length="269" mass="30182">MKTRKFVSLFLLYCLVVMIVSGIVLYIMPHGRVAYWTGWRFLGLDKDQWDAVHTIFGFLMVIFGVWHVILNWKNIVKYIEKSGGIFLSATILALVCLIGTILNVPPFSSFMSLGEKIKNSWKKPAVMPPAPHAELFTLERVSSTLGISPSKAVAILQSKGLKVESPKETLKQIAVENGVTPAYVYSILKRAVSFKENRRSAVFVPGSGMGRKTLREICREMGIPVNRCVIVLKQNGLKNVSPDTTLRDIAFGNGMYPYQVFQILQEVKR</sequence>
<reference evidence="3 4" key="1">
    <citation type="submission" date="2017-05" db="EMBL/GenBank/DDBJ databases">
        <authorList>
            <person name="Varghese N."/>
            <person name="Submissions S."/>
        </authorList>
    </citation>
    <scope>NUCLEOTIDE SEQUENCE [LARGE SCALE GENOMIC DNA]</scope>
    <source>
        <strain evidence="3 4">DSM 15522</strain>
    </source>
</reference>
<feature type="domain" description="Flavinylation-associated cytochrome" evidence="2">
    <location>
        <begin position="6"/>
        <end position="72"/>
    </location>
</feature>
<gene>
    <name evidence="3" type="ORF">SAMN06265339_0193</name>
</gene>
<evidence type="ECO:0000313" key="3">
    <source>
        <dbReference type="EMBL" id="SMP04281.1"/>
    </source>
</evidence>
<comment type="caution">
    <text evidence="3">The sequence shown here is derived from an EMBL/GenBank/DDBJ whole genome shotgun (WGS) entry which is preliminary data.</text>
</comment>
<keyword evidence="1" id="KW-0472">Membrane</keyword>
<accession>A0ABY1N9Q3</accession>
<feature type="transmembrane region" description="Helical" evidence="1">
    <location>
        <begin position="84"/>
        <end position="102"/>
    </location>
</feature>
<keyword evidence="1" id="KW-1133">Transmembrane helix</keyword>
<evidence type="ECO:0000256" key="1">
    <source>
        <dbReference type="SAM" id="Phobius"/>
    </source>
</evidence>
<proteinExistence type="predicted"/>
<keyword evidence="4" id="KW-1185">Reference proteome</keyword>
<protein>
    <recommendedName>
        <fullName evidence="2">Flavinylation-associated cytochrome domain-containing protein</fullName>
    </recommendedName>
</protein>
<name>A0ABY1N9Q3_9BACT</name>
<keyword evidence="1" id="KW-0812">Transmembrane</keyword>
<dbReference type="EMBL" id="FXUB01000001">
    <property type="protein sequence ID" value="SMP04281.1"/>
    <property type="molecule type" value="Genomic_DNA"/>
</dbReference>
<evidence type="ECO:0000259" key="2">
    <source>
        <dbReference type="Pfam" id="PF14358"/>
    </source>
</evidence>
<dbReference type="InterPro" id="IPR025517">
    <property type="entry name" value="DUF4405"/>
</dbReference>
<feature type="transmembrane region" description="Helical" evidence="1">
    <location>
        <begin position="51"/>
        <end position="72"/>
    </location>
</feature>
<dbReference type="Pfam" id="PF14358">
    <property type="entry name" value="DUF4405"/>
    <property type="match status" value="1"/>
</dbReference>
<dbReference type="RefSeq" id="WP_283399703.1">
    <property type="nucleotide sequence ID" value="NZ_FXUB01000001.1"/>
</dbReference>
<feature type="transmembrane region" description="Helical" evidence="1">
    <location>
        <begin position="7"/>
        <end position="28"/>
    </location>
</feature>
<organism evidence="3 4">
    <name type="scientific">Desulfurobacterium pacificum</name>
    <dbReference type="NCBI Taxonomy" id="240166"/>
    <lineage>
        <taxon>Bacteria</taxon>
        <taxon>Pseudomonadati</taxon>
        <taxon>Aquificota</taxon>
        <taxon>Aquificia</taxon>
        <taxon>Desulfurobacteriales</taxon>
        <taxon>Desulfurobacteriaceae</taxon>
        <taxon>Desulfurobacterium</taxon>
    </lineage>
</organism>
<evidence type="ECO:0000313" key="4">
    <source>
        <dbReference type="Proteomes" id="UP001157911"/>
    </source>
</evidence>